<feature type="transmembrane region" description="Helical" evidence="1">
    <location>
        <begin position="43"/>
        <end position="68"/>
    </location>
</feature>
<organism evidence="2 3">
    <name type="scientific">Hymenobacter negativus</name>
    <dbReference type="NCBI Taxonomy" id="2795026"/>
    <lineage>
        <taxon>Bacteria</taxon>
        <taxon>Pseudomonadati</taxon>
        <taxon>Bacteroidota</taxon>
        <taxon>Cytophagia</taxon>
        <taxon>Cytophagales</taxon>
        <taxon>Hymenobacteraceae</taxon>
        <taxon>Hymenobacter</taxon>
    </lineage>
</organism>
<keyword evidence="3" id="KW-1185">Reference proteome</keyword>
<keyword evidence="1" id="KW-1133">Transmembrane helix</keyword>
<keyword evidence="1" id="KW-0472">Membrane</keyword>
<sequence length="81" mass="8955">MQVVFDKPQRLIEYNLLIAATTFLGVFWMVWQAIEGTTQVLSYTGLVISMLLFSGVIILAIGIIGLYLGKAFDGVKPVLFT</sequence>
<dbReference type="EMBL" id="JAGETZ010000004">
    <property type="protein sequence ID" value="MBO2009512.1"/>
    <property type="molecule type" value="Genomic_DNA"/>
</dbReference>
<evidence type="ECO:0000313" key="2">
    <source>
        <dbReference type="EMBL" id="MBO2009512.1"/>
    </source>
</evidence>
<feature type="transmembrane region" description="Helical" evidence="1">
    <location>
        <begin position="12"/>
        <end position="31"/>
    </location>
</feature>
<dbReference type="Proteomes" id="UP000664369">
    <property type="component" value="Unassembled WGS sequence"/>
</dbReference>
<gene>
    <name evidence="2" type="ORF">J4E00_10655</name>
</gene>
<name>A0ABS3QE54_9BACT</name>
<reference evidence="2 3" key="1">
    <citation type="submission" date="2021-03" db="EMBL/GenBank/DDBJ databases">
        <authorList>
            <person name="Kim M.K."/>
        </authorList>
    </citation>
    <scope>NUCLEOTIDE SEQUENCE [LARGE SCALE GENOMIC DNA]</scope>
    <source>
        <strain evidence="2 3">BT442</strain>
    </source>
</reference>
<protein>
    <submittedName>
        <fullName evidence="2">Uncharacterized protein</fullName>
    </submittedName>
</protein>
<keyword evidence="1" id="KW-0812">Transmembrane</keyword>
<comment type="caution">
    <text evidence="2">The sequence shown here is derived from an EMBL/GenBank/DDBJ whole genome shotgun (WGS) entry which is preliminary data.</text>
</comment>
<accession>A0ABS3QE54</accession>
<evidence type="ECO:0000313" key="3">
    <source>
        <dbReference type="Proteomes" id="UP000664369"/>
    </source>
</evidence>
<evidence type="ECO:0000256" key="1">
    <source>
        <dbReference type="SAM" id="Phobius"/>
    </source>
</evidence>
<dbReference type="RefSeq" id="WP_208175143.1">
    <property type="nucleotide sequence ID" value="NZ_JAGETZ010000004.1"/>
</dbReference>
<proteinExistence type="predicted"/>